<name>A0ACD5ZGS4_AVESA</name>
<organism evidence="1 2">
    <name type="scientific">Avena sativa</name>
    <name type="common">Oat</name>
    <dbReference type="NCBI Taxonomy" id="4498"/>
    <lineage>
        <taxon>Eukaryota</taxon>
        <taxon>Viridiplantae</taxon>
        <taxon>Streptophyta</taxon>
        <taxon>Embryophyta</taxon>
        <taxon>Tracheophyta</taxon>
        <taxon>Spermatophyta</taxon>
        <taxon>Magnoliopsida</taxon>
        <taxon>Liliopsida</taxon>
        <taxon>Poales</taxon>
        <taxon>Poaceae</taxon>
        <taxon>BOP clade</taxon>
        <taxon>Pooideae</taxon>
        <taxon>Poodae</taxon>
        <taxon>Poeae</taxon>
        <taxon>Poeae Chloroplast Group 1 (Aveneae type)</taxon>
        <taxon>Aveninae</taxon>
        <taxon>Avena</taxon>
    </lineage>
</organism>
<dbReference type="EnsemblPlants" id="AVESA.00010b.r2.6DG1165500.1">
    <property type="protein sequence ID" value="AVESA.00010b.r2.6DG1165500.1.CDS"/>
    <property type="gene ID" value="AVESA.00010b.r2.6DG1165500"/>
</dbReference>
<reference evidence="1" key="1">
    <citation type="submission" date="2021-05" db="EMBL/GenBank/DDBJ databases">
        <authorList>
            <person name="Scholz U."/>
            <person name="Mascher M."/>
            <person name="Fiebig A."/>
        </authorList>
    </citation>
    <scope>NUCLEOTIDE SEQUENCE [LARGE SCALE GENOMIC DNA]</scope>
</reference>
<dbReference type="Proteomes" id="UP001732700">
    <property type="component" value="Chromosome 6D"/>
</dbReference>
<evidence type="ECO:0000313" key="1">
    <source>
        <dbReference type="EnsemblPlants" id="AVESA.00010b.r2.6DG1165500.1.CDS"/>
    </source>
</evidence>
<protein>
    <submittedName>
        <fullName evidence="1">Uncharacterized protein</fullName>
    </submittedName>
</protein>
<accession>A0ACD5ZGS4</accession>
<evidence type="ECO:0000313" key="2">
    <source>
        <dbReference type="Proteomes" id="UP001732700"/>
    </source>
</evidence>
<keyword evidence="2" id="KW-1185">Reference proteome</keyword>
<sequence length="156" mass="16984">MGHPSTVEFKQQVNAHNFKQPPLILASGRSGYINPAQAHCLLKCSVASLAKTAHQLQQPSGLVRFRHPVSGEAEQMALSRRVAASALLLLLVLLVATEMGTTKVAEARHCLSQSHRFKGPCVRSGNCANVCKTENFPDGECQTQGLERKCFCKRVC</sequence>
<reference evidence="1" key="2">
    <citation type="submission" date="2025-09" db="UniProtKB">
        <authorList>
            <consortium name="EnsemblPlants"/>
        </authorList>
    </citation>
    <scope>IDENTIFICATION</scope>
</reference>
<proteinExistence type="predicted"/>